<dbReference type="Proteomes" id="UP001501578">
    <property type="component" value="Unassembled WGS sequence"/>
</dbReference>
<evidence type="ECO:0000256" key="1">
    <source>
        <dbReference type="SAM" id="MobiDB-lite"/>
    </source>
</evidence>
<feature type="compositionally biased region" description="Pro residues" evidence="1">
    <location>
        <begin position="451"/>
        <end position="466"/>
    </location>
</feature>
<dbReference type="EMBL" id="BAAAHQ010000001">
    <property type="protein sequence ID" value="GAA0913342.1"/>
    <property type="molecule type" value="Genomic_DNA"/>
</dbReference>
<evidence type="ECO:0000313" key="2">
    <source>
        <dbReference type="EMBL" id="GAA0913342.1"/>
    </source>
</evidence>
<organism evidence="2 3">
    <name type="scientific">Nonomuraea longicatena</name>
    <dbReference type="NCBI Taxonomy" id="83682"/>
    <lineage>
        <taxon>Bacteria</taxon>
        <taxon>Bacillati</taxon>
        <taxon>Actinomycetota</taxon>
        <taxon>Actinomycetes</taxon>
        <taxon>Streptosporangiales</taxon>
        <taxon>Streptosporangiaceae</taxon>
        <taxon>Nonomuraea</taxon>
    </lineage>
</organism>
<keyword evidence="3" id="KW-1185">Reference proteome</keyword>
<evidence type="ECO:0000313" key="3">
    <source>
        <dbReference type="Proteomes" id="UP001501578"/>
    </source>
</evidence>
<proteinExistence type="predicted"/>
<sequence>MDGRAILRTRLDTLLSDLAKVSRAVDLATAKREHIHAALDSLAHAEAGVRVLEVTAAVVGIELGAGEDGQLGAVTEHRLLTSLNDLGADVRKVQEELAAIKRLLEPVRDRMVVIGNQKALEAALQDDCFDLTEEARELRELADDDAADLPGLWRDYLGFVDTKARPLFDAYVDFISGLAVRDSDLDGSVCAISDHLLTRLLGQHEALSLPAREAALSMHAIIKLGFPEWGVWSVPLAAREAGANLLRNAKIRTLHRFLNGPRGRVPGAEQLAEDALGAFMLGPAYARAMFTFRLRPGWPAQPGMPPDTQRAEIILGILRRQGDPDGQDAFSDEVARLSAFWESAATDLGADPAARLDPGFVAGVHEALRMGRRRDFSAANWGETVLWARHLLDRPGGGQPPELVEADRVVILLNAGWLARLESPEREPAVADRLMELIRQNGTSRASGARPLPPPASPHLPPGRSR</sequence>
<name>A0ABP3Z203_9ACTN</name>
<accession>A0ABP3Z203</accession>
<protein>
    <submittedName>
        <fullName evidence="2">Uncharacterized protein</fullName>
    </submittedName>
</protein>
<reference evidence="3" key="1">
    <citation type="journal article" date="2019" name="Int. J. Syst. Evol. Microbiol.">
        <title>The Global Catalogue of Microorganisms (GCM) 10K type strain sequencing project: providing services to taxonomists for standard genome sequencing and annotation.</title>
        <authorList>
            <consortium name="The Broad Institute Genomics Platform"/>
            <consortium name="The Broad Institute Genome Sequencing Center for Infectious Disease"/>
            <person name="Wu L."/>
            <person name="Ma J."/>
        </authorList>
    </citation>
    <scope>NUCLEOTIDE SEQUENCE [LARGE SCALE GENOMIC DNA]</scope>
    <source>
        <strain evidence="3">JCM 11136</strain>
    </source>
</reference>
<comment type="caution">
    <text evidence="2">The sequence shown here is derived from an EMBL/GenBank/DDBJ whole genome shotgun (WGS) entry which is preliminary data.</text>
</comment>
<gene>
    <name evidence="2" type="ORF">GCM10009560_05290</name>
</gene>
<feature type="region of interest" description="Disordered" evidence="1">
    <location>
        <begin position="438"/>
        <end position="466"/>
    </location>
</feature>
<dbReference type="RefSeq" id="WP_343948020.1">
    <property type="nucleotide sequence ID" value="NZ_BAAAHQ010000001.1"/>
</dbReference>